<dbReference type="Gene3D" id="3.10.10.10">
    <property type="entry name" value="HIV Type 1 Reverse Transcriptase, subunit A, domain 1"/>
    <property type="match status" value="1"/>
</dbReference>
<dbReference type="InterPro" id="IPR043128">
    <property type="entry name" value="Rev_trsase/Diguanyl_cyclase"/>
</dbReference>
<organism evidence="14">
    <name type="scientific">Fagus sylvatica</name>
    <name type="common">Beechnut</name>
    <dbReference type="NCBI Taxonomy" id="28930"/>
    <lineage>
        <taxon>Eukaryota</taxon>
        <taxon>Viridiplantae</taxon>
        <taxon>Streptophyta</taxon>
        <taxon>Embryophyta</taxon>
        <taxon>Tracheophyta</taxon>
        <taxon>Spermatophyta</taxon>
        <taxon>Magnoliopsida</taxon>
        <taxon>eudicotyledons</taxon>
        <taxon>Gunneridae</taxon>
        <taxon>Pentapetalae</taxon>
        <taxon>rosids</taxon>
        <taxon>fabids</taxon>
        <taxon>Fagales</taxon>
        <taxon>Fagaceae</taxon>
        <taxon>Fagus</taxon>
    </lineage>
</organism>
<dbReference type="GO" id="GO:0006310">
    <property type="term" value="P:DNA recombination"/>
    <property type="evidence" value="ECO:0007669"/>
    <property type="project" value="UniProtKB-KW"/>
</dbReference>
<dbReference type="InterPro" id="IPR036397">
    <property type="entry name" value="RNaseH_sf"/>
</dbReference>
<dbReference type="CDD" id="cd00303">
    <property type="entry name" value="retropepsin_like"/>
    <property type="match status" value="1"/>
</dbReference>
<dbReference type="Pfam" id="PF13456">
    <property type="entry name" value="RVT_3"/>
    <property type="match status" value="1"/>
</dbReference>
<dbReference type="InterPro" id="IPR012337">
    <property type="entry name" value="RNaseH-like_sf"/>
</dbReference>
<evidence type="ECO:0000256" key="8">
    <source>
        <dbReference type="ARBA" id="ARBA00023172"/>
    </source>
</evidence>
<evidence type="ECO:0000256" key="4">
    <source>
        <dbReference type="ARBA" id="ARBA00022722"/>
    </source>
</evidence>
<evidence type="ECO:0000256" key="6">
    <source>
        <dbReference type="ARBA" id="ARBA00022801"/>
    </source>
</evidence>
<accession>A0A2N9FRR3</accession>
<feature type="domain" description="Retrotransposon gag" evidence="11">
    <location>
        <begin position="190"/>
        <end position="267"/>
    </location>
</feature>
<dbReference type="SUPFAM" id="SSF53098">
    <property type="entry name" value="Ribonuclease H-like"/>
    <property type="match status" value="2"/>
</dbReference>
<evidence type="ECO:0000256" key="2">
    <source>
        <dbReference type="ARBA" id="ARBA00022679"/>
    </source>
</evidence>
<dbReference type="CDD" id="cd01647">
    <property type="entry name" value="RT_LTR"/>
    <property type="match status" value="1"/>
</dbReference>
<evidence type="ECO:0000256" key="5">
    <source>
        <dbReference type="ARBA" id="ARBA00022759"/>
    </source>
</evidence>
<evidence type="ECO:0000259" key="10">
    <source>
        <dbReference type="Pfam" id="PF00078"/>
    </source>
</evidence>
<dbReference type="GO" id="GO:0003964">
    <property type="term" value="F:RNA-directed DNA polymerase activity"/>
    <property type="evidence" value="ECO:0007669"/>
    <property type="project" value="UniProtKB-KW"/>
</dbReference>
<dbReference type="InterPro" id="IPR050951">
    <property type="entry name" value="Retrovirus_Pol_polyprotein"/>
</dbReference>
<keyword evidence="3" id="KW-0548">Nucleotidyltransferase</keyword>
<gene>
    <name evidence="14" type="ORF">FSB_LOCUS17824</name>
</gene>
<dbReference type="EC" id="2.7.7.49" evidence="1"/>
<feature type="domain" description="Reverse transcriptase RNase H-like" evidence="13">
    <location>
        <begin position="1148"/>
        <end position="1249"/>
    </location>
</feature>
<feature type="region of interest" description="Disordered" evidence="9">
    <location>
        <begin position="730"/>
        <end position="754"/>
    </location>
</feature>
<feature type="compositionally biased region" description="Basic and acidic residues" evidence="9">
    <location>
        <begin position="10"/>
        <end position="23"/>
    </location>
</feature>
<sequence>MPPKTRQRRNQREVLVHTEHSHAESAVNVQGQDQPQPPPSDQNQEVPPTNLLLQLIQSLQQNQSELAEAIKQLKEKDTATKTPPQNEEENQEKLHQDSGSHEKEATFVTMSDVANLLKQEREKNPKEPRLFVRKPPYPIELLKQPYPEKYVAPTFSRFDGRKGSALVHISKFIDSMGAYAGDGDLCLREFSKSLDDRAYTWYTTLPPGSLKTWEDMVELFCGKYFQAEEKVTLVNLHTTKQTNGEDLLRYIHRFRDISLDCYANYEEGELVGVCIDNILPEFRAHLENLDISRFAQLLQKAWKTALSVKPYVEKPKEKKSQPQVLTVSTVNNKRKKSNERSFEEPPPPVPCTLEEIMAILDKWVADGIVKLPEISKKATEEDKKNPKFCYFHQYVHHSTADCWTLRRKFNEKIQDETLELPQARQKVHIDHFLKHKEKGAVSVVIHGSASDVDMDKPVAANSAMTPTAIKALQRNPRFRSLFNQLGLNPEARTAATKAIMAIAANSGAHCFTAETHASQAFLETTNAITFTDEDMEVQYPDHRRPLYLSATINEVQVRRALVDTGSCINLIPLSTIQAAEISQRKIQGAPMEIKGFGGVGEYTKGHIQLVLKIGPIVALTRFHVVDSVVPYYILLGRPWLHKHQLIPSTYHQCVKGRLNGKPIRIAANSTPFDQSESHFVEAALYDEITLAGEASLAKPIGVPLPKWEEIKDAPEADLRDLLERKKKRKAEASVAEANCPQQEAPEPEEGISQPSCLTVNATDIPESTEAAEAVTANSKISAKEELEVINLSSDPNVHRPVSISASLSVEERTHLIELLKEYQDVFAWQYDEMPGIDPKLVAHSLNVEPGTRPVVQSMRTFHPEVEAQITQEVKKILSAGFIKPIQHPRWLSNIVHVKKKNGQIRCCVDFRNLNKACPKDEFPLPNMDLLIDSTAGHVMFSFMDGFSGYNQIFMSPRDAEKTAFRTPIGNFYYTIMPFGLKNAGATYQRTMTVMFHGMMHREIEDYVDDIVVKSKTREDHFSILKKVFERCRLYKLKMNPLKCAFGVSASKFLGFLVHQRGIDVDPARSFAIATMKPPTTHKELKSFLGKLSCIRRFIPGLAAVTSTFAPLLKKGAPFHWSTECQEAFEKVQNIITKLSAVCAPISGKSLRLYLALNSQAIGALIAQENDNGVEQPIYYVSRTLKDAESRYSGAKRSCLALIYASQILQHYFLAHKVQLMTKSHPIKSLLQRPVLSGRLAQWLLQLSQYEITAETPTAIKSQAITDLLAQFPEKDNSFISDEVPGEINEIFLAGLVDSVWTLKFDGSSTAKSAGAGIVLYKDDGEAVTKSFKFDFPCSNNAAEYEAYLAGLAIAYEMGIKHLRVIGDSNLVPIIELLQKEFEKLSPDQEDWRGNGQAEATNKMLLRILSKMVFDYGNDWKAHLANVLWAYRSSPKTATGFTPFSLVYGTDTISPTELVVPSPRGQMVLKAAEFVRRNLPSPSKFSPNWDGPYIIREAHGSGYYRLSKSDGTALADPINGKWLKHYYS</sequence>
<dbReference type="InterPro" id="IPR043502">
    <property type="entry name" value="DNA/RNA_pol_sf"/>
</dbReference>
<dbReference type="Pfam" id="PF17917">
    <property type="entry name" value="RT_RNaseH"/>
    <property type="match status" value="1"/>
</dbReference>
<keyword evidence="8" id="KW-0233">DNA recombination</keyword>
<feature type="domain" description="Reverse transcriptase" evidence="10">
    <location>
        <begin position="897"/>
        <end position="1055"/>
    </location>
</feature>
<evidence type="ECO:0000256" key="1">
    <source>
        <dbReference type="ARBA" id="ARBA00012493"/>
    </source>
</evidence>
<feature type="compositionally biased region" description="Basic and acidic residues" evidence="9">
    <location>
        <begin position="91"/>
        <end position="102"/>
    </location>
</feature>
<dbReference type="InterPro" id="IPR002156">
    <property type="entry name" value="RNaseH_domain"/>
</dbReference>
<proteinExistence type="predicted"/>
<dbReference type="Gene3D" id="3.30.420.10">
    <property type="entry name" value="Ribonuclease H-like superfamily/Ribonuclease H"/>
    <property type="match status" value="1"/>
</dbReference>
<dbReference type="InterPro" id="IPR005162">
    <property type="entry name" value="Retrotrans_gag_dom"/>
</dbReference>
<evidence type="ECO:0000256" key="7">
    <source>
        <dbReference type="ARBA" id="ARBA00022918"/>
    </source>
</evidence>
<evidence type="ECO:0000256" key="3">
    <source>
        <dbReference type="ARBA" id="ARBA00022695"/>
    </source>
</evidence>
<evidence type="ECO:0000313" key="14">
    <source>
        <dbReference type="EMBL" id="SPC89942.1"/>
    </source>
</evidence>
<dbReference type="InterPro" id="IPR000477">
    <property type="entry name" value="RT_dom"/>
</dbReference>
<evidence type="ECO:0000259" key="12">
    <source>
        <dbReference type="Pfam" id="PF13456"/>
    </source>
</evidence>
<dbReference type="GO" id="GO:0003676">
    <property type="term" value="F:nucleic acid binding"/>
    <property type="evidence" value="ECO:0007669"/>
    <property type="project" value="InterPro"/>
</dbReference>
<dbReference type="GO" id="GO:0004523">
    <property type="term" value="F:RNA-DNA hybrid ribonuclease activity"/>
    <property type="evidence" value="ECO:0007669"/>
    <property type="project" value="InterPro"/>
</dbReference>
<dbReference type="InterPro" id="IPR041373">
    <property type="entry name" value="RT_RNaseH"/>
</dbReference>
<keyword evidence="7" id="KW-0695">RNA-directed DNA polymerase</keyword>
<evidence type="ECO:0000259" key="13">
    <source>
        <dbReference type="Pfam" id="PF17917"/>
    </source>
</evidence>
<dbReference type="InterPro" id="IPR021109">
    <property type="entry name" value="Peptidase_aspartic_dom_sf"/>
</dbReference>
<protein>
    <recommendedName>
        <fullName evidence="1">RNA-directed DNA polymerase</fullName>
        <ecNumber evidence="1">2.7.7.49</ecNumber>
    </recommendedName>
</protein>
<keyword evidence="5" id="KW-0255">Endonuclease</keyword>
<dbReference type="Pfam" id="PF03732">
    <property type="entry name" value="Retrotrans_gag"/>
    <property type="match status" value="1"/>
</dbReference>
<dbReference type="Gene3D" id="2.40.70.10">
    <property type="entry name" value="Acid Proteases"/>
    <property type="match status" value="1"/>
</dbReference>
<dbReference type="PANTHER" id="PTHR37984:SF5">
    <property type="entry name" value="PROTEIN NYNRIN-LIKE"/>
    <property type="match status" value="1"/>
</dbReference>
<dbReference type="SUPFAM" id="SSF50630">
    <property type="entry name" value="Acid proteases"/>
    <property type="match status" value="1"/>
</dbReference>
<keyword evidence="6" id="KW-0378">Hydrolase</keyword>
<keyword evidence="2" id="KW-0808">Transferase</keyword>
<dbReference type="EMBL" id="OIVN01001110">
    <property type="protein sequence ID" value="SPC89942.1"/>
    <property type="molecule type" value="Genomic_DNA"/>
</dbReference>
<dbReference type="Gene3D" id="3.30.70.270">
    <property type="match status" value="2"/>
</dbReference>
<feature type="domain" description="RNase H type-1" evidence="12">
    <location>
        <begin position="1304"/>
        <end position="1371"/>
    </location>
</feature>
<feature type="region of interest" description="Disordered" evidence="9">
    <location>
        <begin position="1"/>
        <end position="50"/>
    </location>
</feature>
<dbReference type="PANTHER" id="PTHR37984">
    <property type="entry name" value="PROTEIN CBG26694"/>
    <property type="match status" value="1"/>
</dbReference>
<reference evidence="14" key="1">
    <citation type="submission" date="2018-02" db="EMBL/GenBank/DDBJ databases">
        <authorList>
            <person name="Cohen D.B."/>
            <person name="Kent A.D."/>
        </authorList>
    </citation>
    <scope>NUCLEOTIDE SEQUENCE</scope>
</reference>
<keyword evidence="4" id="KW-0540">Nuclease</keyword>
<feature type="region of interest" description="Disordered" evidence="9">
    <location>
        <begin position="317"/>
        <end position="347"/>
    </location>
</feature>
<feature type="compositionally biased region" description="Polar residues" evidence="9">
    <location>
        <begin position="321"/>
        <end position="331"/>
    </location>
</feature>
<evidence type="ECO:0000256" key="9">
    <source>
        <dbReference type="SAM" id="MobiDB-lite"/>
    </source>
</evidence>
<dbReference type="Pfam" id="PF00078">
    <property type="entry name" value="RVT_1"/>
    <property type="match status" value="1"/>
</dbReference>
<dbReference type="SUPFAM" id="SSF56672">
    <property type="entry name" value="DNA/RNA polymerases"/>
    <property type="match status" value="1"/>
</dbReference>
<name>A0A2N9FRR3_FAGSY</name>
<feature type="region of interest" description="Disordered" evidence="9">
    <location>
        <begin position="75"/>
        <end position="102"/>
    </location>
</feature>
<evidence type="ECO:0000259" key="11">
    <source>
        <dbReference type="Pfam" id="PF03732"/>
    </source>
</evidence>